<proteinExistence type="inferred from homology"/>
<name>A0A7G3ZG46_9SACH</name>
<keyword evidence="3 6" id="KW-0067">ATP-binding</keyword>
<dbReference type="RefSeq" id="XP_037139157.1">
    <property type="nucleotide sequence ID" value="XM_037283261.1"/>
</dbReference>
<dbReference type="PANTHER" id="PTHR23407:SF1">
    <property type="entry name" value="5-FORMYLTETRAHYDROFOLATE CYCLO-LIGASE"/>
    <property type="match status" value="1"/>
</dbReference>
<dbReference type="PANTHER" id="PTHR23407">
    <property type="entry name" value="ATPASE INHIBITOR/5-FORMYLTETRAHYDROFOLATE CYCLO-LIGASE"/>
    <property type="match status" value="1"/>
</dbReference>
<feature type="binding site" evidence="6">
    <location>
        <position position="54"/>
    </location>
    <ligand>
        <name>substrate</name>
    </ligand>
</feature>
<evidence type="ECO:0000313" key="8">
    <source>
        <dbReference type="EMBL" id="QLL32482.1"/>
    </source>
</evidence>
<organism evidence="8 9">
    <name type="scientific">Torulaspora globosa</name>
    <dbReference type="NCBI Taxonomy" id="48254"/>
    <lineage>
        <taxon>Eukaryota</taxon>
        <taxon>Fungi</taxon>
        <taxon>Dikarya</taxon>
        <taxon>Ascomycota</taxon>
        <taxon>Saccharomycotina</taxon>
        <taxon>Saccharomycetes</taxon>
        <taxon>Saccharomycetales</taxon>
        <taxon>Saccharomycetaceae</taxon>
        <taxon>Torulaspora</taxon>
    </lineage>
</organism>
<protein>
    <recommendedName>
        <fullName evidence="5 7">5-formyltetrahydrofolate cyclo-ligase</fullName>
        <ecNumber evidence="5 7">6.3.3.2</ecNumber>
    </recommendedName>
</protein>
<dbReference type="GO" id="GO:0009396">
    <property type="term" value="P:folic acid-containing compound biosynthetic process"/>
    <property type="evidence" value="ECO:0007669"/>
    <property type="project" value="TreeGrafter"/>
</dbReference>
<dbReference type="Gene3D" id="3.40.50.10420">
    <property type="entry name" value="NagB/RpiA/CoA transferase-like"/>
    <property type="match status" value="1"/>
</dbReference>
<dbReference type="InterPro" id="IPR037171">
    <property type="entry name" value="NagB/RpiA_transferase-like"/>
</dbReference>
<keyword evidence="9" id="KW-1185">Reference proteome</keyword>
<dbReference type="GO" id="GO:0046872">
    <property type="term" value="F:metal ion binding"/>
    <property type="evidence" value="ECO:0007669"/>
    <property type="project" value="UniProtKB-KW"/>
</dbReference>
<feature type="binding site" evidence="6">
    <location>
        <begin position="151"/>
        <end position="159"/>
    </location>
    <ligand>
        <name>ATP</name>
        <dbReference type="ChEBI" id="CHEBI:30616"/>
    </ligand>
</feature>
<dbReference type="Proteomes" id="UP000515788">
    <property type="component" value="Chromosome 3"/>
</dbReference>
<gene>
    <name evidence="8" type="ORF">HG536_0C06510</name>
</gene>
<feature type="binding site" evidence="6">
    <location>
        <begin position="4"/>
        <end position="8"/>
    </location>
    <ligand>
        <name>ATP</name>
        <dbReference type="ChEBI" id="CHEBI:30616"/>
    </ligand>
</feature>
<evidence type="ECO:0000256" key="6">
    <source>
        <dbReference type="PIRSR" id="PIRSR006806-1"/>
    </source>
</evidence>
<dbReference type="GO" id="GO:0030272">
    <property type="term" value="F:5-formyltetrahydrofolate cyclo-ligase activity"/>
    <property type="evidence" value="ECO:0007669"/>
    <property type="project" value="UniProtKB-EC"/>
</dbReference>
<dbReference type="GeneID" id="59325618"/>
<accession>A0A7G3ZG46</accession>
<feature type="binding site" evidence="6">
    <location>
        <position position="48"/>
    </location>
    <ligand>
        <name>substrate</name>
    </ligand>
</feature>
<dbReference type="EC" id="6.3.3.2" evidence="5 7"/>
<evidence type="ECO:0000313" key="9">
    <source>
        <dbReference type="Proteomes" id="UP000515788"/>
    </source>
</evidence>
<keyword evidence="7" id="KW-0460">Magnesium</keyword>
<comment type="catalytic activity">
    <reaction evidence="4 7">
        <text>(6S)-5-formyl-5,6,7,8-tetrahydrofolate + ATP = (6R)-5,10-methenyltetrahydrofolate + ADP + phosphate</text>
        <dbReference type="Rhea" id="RHEA:10488"/>
        <dbReference type="ChEBI" id="CHEBI:30616"/>
        <dbReference type="ChEBI" id="CHEBI:43474"/>
        <dbReference type="ChEBI" id="CHEBI:57455"/>
        <dbReference type="ChEBI" id="CHEBI:57457"/>
        <dbReference type="ChEBI" id="CHEBI:456216"/>
        <dbReference type="EC" id="6.3.3.2"/>
    </reaction>
</comment>
<dbReference type="EMBL" id="CP059248">
    <property type="protein sequence ID" value="QLL32482.1"/>
    <property type="molecule type" value="Genomic_DNA"/>
</dbReference>
<dbReference type="OrthoDB" id="2015992at2759"/>
<dbReference type="Pfam" id="PF01812">
    <property type="entry name" value="5-FTHF_cyc-lig"/>
    <property type="match status" value="1"/>
</dbReference>
<evidence type="ECO:0000256" key="2">
    <source>
        <dbReference type="ARBA" id="ARBA00022741"/>
    </source>
</evidence>
<comment type="cofactor">
    <cofactor evidence="7">
        <name>Mg(2+)</name>
        <dbReference type="ChEBI" id="CHEBI:18420"/>
    </cofactor>
</comment>
<evidence type="ECO:0000256" key="7">
    <source>
        <dbReference type="RuleBase" id="RU361279"/>
    </source>
</evidence>
<dbReference type="PIRSF" id="PIRSF006806">
    <property type="entry name" value="FTHF_cligase"/>
    <property type="match status" value="1"/>
</dbReference>
<reference evidence="8 9" key="1">
    <citation type="submission" date="2020-06" db="EMBL/GenBank/DDBJ databases">
        <title>The yeast mating-type switching endonuclease HO is a domesticated member of an unorthodox homing genetic element family.</title>
        <authorList>
            <person name="Coughlan A.Y."/>
            <person name="Lombardi L."/>
            <person name="Braun-Galleani S."/>
            <person name="Martos A.R."/>
            <person name="Galeote V."/>
            <person name="Bigey F."/>
            <person name="Dequin S."/>
            <person name="Byrne K.P."/>
            <person name="Wolfe K.H."/>
        </authorList>
    </citation>
    <scope>NUCLEOTIDE SEQUENCE [LARGE SCALE GENOMIC DNA]</scope>
    <source>
        <strain evidence="8 9">CBS764</strain>
    </source>
</reference>
<dbReference type="SUPFAM" id="SSF100950">
    <property type="entry name" value="NagB/RpiA/CoA transferase-like"/>
    <property type="match status" value="1"/>
</dbReference>
<dbReference type="GO" id="GO:0005739">
    <property type="term" value="C:mitochondrion"/>
    <property type="evidence" value="ECO:0007669"/>
    <property type="project" value="TreeGrafter"/>
</dbReference>
<dbReference type="KEGG" id="tgb:HG536_0C06510"/>
<dbReference type="AlphaFoldDB" id="A0A7G3ZG46"/>
<evidence type="ECO:0000256" key="4">
    <source>
        <dbReference type="ARBA" id="ARBA00036539"/>
    </source>
</evidence>
<comment type="similarity">
    <text evidence="1 7">Belongs to the 5-formyltetrahydrofolate cyclo-ligase family.</text>
</comment>
<evidence type="ECO:0000256" key="1">
    <source>
        <dbReference type="ARBA" id="ARBA00010638"/>
    </source>
</evidence>
<evidence type="ECO:0000256" key="3">
    <source>
        <dbReference type="ARBA" id="ARBA00022840"/>
    </source>
</evidence>
<dbReference type="InterPro" id="IPR024185">
    <property type="entry name" value="FTHF_cligase-like_sf"/>
</dbReference>
<dbReference type="InterPro" id="IPR002698">
    <property type="entry name" value="FTHF_cligase"/>
</dbReference>
<keyword evidence="7" id="KW-0479">Metal-binding</keyword>
<sequence length="214" mass="24400">MSAKQLLRKAVKELLATVPQVEIERQSQAIAEALVPILAESRNVACFMSMDKGEVDTQFVLEHLFREGKTVYLPRCTSTRETGHVSLRASKRHHPHLTFHRMQSMKQVRELKPQGSYQLREPAREDPAPLPARLDVMLVPGVAFRLSDGGRIGHGAGFYDDYFQRYQLQHHGDRPLLIGLSLKEQIVDEIPLESHDWRMDCVVTGDGQVHWSKK</sequence>
<dbReference type="NCBIfam" id="TIGR02727">
    <property type="entry name" value="MTHFS_bact"/>
    <property type="match status" value="1"/>
</dbReference>
<keyword evidence="2 6" id="KW-0547">Nucleotide-binding</keyword>
<dbReference type="GO" id="GO:0035999">
    <property type="term" value="P:tetrahydrofolate interconversion"/>
    <property type="evidence" value="ECO:0007669"/>
    <property type="project" value="TreeGrafter"/>
</dbReference>
<dbReference type="GO" id="GO:0005524">
    <property type="term" value="F:ATP binding"/>
    <property type="evidence" value="ECO:0007669"/>
    <property type="project" value="UniProtKB-KW"/>
</dbReference>
<evidence type="ECO:0000256" key="5">
    <source>
        <dbReference type="ARBA" id="ARBA00038966"/>
    </source>
</evidence>